<name>E0RR17_WINT6</name>
<dbReference type="InterPro" id="IPR029044">
    <property type="entry name" value="Nucleotide-diphossugar_trans"/>
</dbReference>
<dbReference type="GO" id="GO:0070569">
    <property type="term" value="F:uridylyltransferase activity"/>
    <property type="evidence" value="ECO:0007669"/>
    <property type="project" value="InterPro"/>
</dbReference>
<dbReference type="EMBL" id="CP001698">
    <property type="protein sequence ID" value="ADN01595.1"/>
    <property type="molecule type" value="Genomic_DNA"/>
</dbReference>
<dbReference type="SUPFAM" id="SSF53448">
    <property type="entry name" value="Nucleotide-diphospho-sugar transferases"/>
    <property type="match status" value="1"/>
</dbReference>
<protein>
    <recommendedName>
        <fullName evidence="5">UTP--glucose-1-phosphate uridylyltransferase</fullName>
    </recommendedName>
</protein>
<evidence type="ECO:0000256" key="2">
    <source>
        <dbReference type="ARBA" id="ARBA00022695"/>
    </source>
</evidence>
<dbReference type="Pfam" id="PF01704">
    <property type="entry name" value="UDPGP"/>
    <property type="match status" value="1"/>
</dbReference>
<dbReference type="eggNOG" id="COG4284">
    <property type="taxonomic scope" value="Bacteria"/>
</dbReference>
<dbReference type="HOGENOM" id="CLU_525719_0_0_12"/>
<reference key="1">
    <citation type="submission" date="2009-08" db="EMBL/GenBank/DDBJ databases">
        <title>The genome sequence of Spirochaeta thermophila DSM6192.</title>
        <authorList>
            <person name="Angelov A."/>
            <person name="Mientus M."/>
            <person name="Wittenberg S."/>
            <person name="Lehmann R."/>
            <person name="Liesegang H."/>
            <person name="Daniel R."/>
            <person name="Liebl W."/>
        </authorList>
    </citation>
    <scope>NUCLEOTIDE SEQUENCE</scope>
    <source>
        <strain>DSM 6192</strain>
    </source>
</reference>
<sequence>MTEGGAVQDDALIQKMRTAGIDPDLTYAILERVNAAEPEAAPSFELPSPGDPRIVDTTRPLSLTLPRAAFLSRAEELSIPSSLIDRYGGEDPVVLDDAALSLLGVALYPRTAYGVLNGGAATSYADLTRNRAFEPDLFELYRASFEAVAPRVKGSAKGACPAFYQEDTSGGPSFLALTLRNLLLCVALYRRMAEQWHTPLRGTVLPLFQMTSPATHDQVMAHLEKLRGHPLLEALFAHTGYRVDPTLTAQQPLVAALTHREEGLPRRIFTRAYGKDGELLPLPGGHGQNFMVLEGIYRRLHEEGFRFVYLTNVDNLGAFVEPRTLAYTAFSRAQASFEFSYKTPVDVKGGILVRAGDVLSCRDIGPAIPKEAVAAFEKEGRPVLFNCAIGLFDLTYLTTHLEHIIRTLPLRVSEQEKDAGRYAQVEQITWEVMDLIERPLVFGVDKFRRFLAAKLLLETFLTGGLHFGRPELEAFFASRPELARTARALSAGFRRVMEEAYGYVRTEERWRPLRLDEALVRMQACGGIA</sequence>
<evidence type="ECO:0000256" key="1">
    <source>
        <dbReference type="ARBA" id="ARBA00022679"/>
    </source>
</evidence>
<keyword evidence="2" id="KW-0548">Nucleotidyltransferase</keyword>
<gene>
    <name evidence="3" type="ordered locus">STHERM_c06360</name>
</gene>
<proteinExistence type="predicted"/>
<organism evidence="3 4">
    <name type="scientific">Winmispira thermophila (strain ATCC 49972 / DSM 6192 / RI 19.B1)</name>
    <name type="common">Spirochaeta thermophila</name>
    <dbReference type="NCBI Taxonomy" id="665571"/>
    <lineage>
        <taxon>Bacteria</taxon>
        <taxon>Pseudomonadati</taxon>
        <taxon>Spirochaetota</taxon>
        <taxon>Spirochaetia</taxon>
        <taxon>Winmispirales</taxon>
        <taxon>Winmispiraceae</taxon>
        <taxon>Winmispira</taxon>
    </lineage>
</organism>
<evidence type="ECO:0000313" key="3">
    <source>
        <dbReference type="EMBL" id="ADN01595.1"/>
    </source>
</evidence>
<dbReference type="KEGG" id="sta:STHERM_c06360"/>
<evidence type="ECO:0008006" key="5">
    <source>
        <dbReference type="Google" id="ProtNLM"/>
    </source>
</evidence>
<dbReference type="PaxDb" id="665571-STHERM_c06360"/>
<accession>E0RR17</accession>
<evidence type="ECO:0000313" key="4">
    <source>
        <dbReference type="Proteomes" id="UP000001296"/>
    </source>
</evidence>
<dbReference type="Proteomes" id="UP000001296">
    <property type="component" value="Chromosome"/>
</dbReference>
<dbReference type="AlphaFoldDB" id="E0RR17"/>
<dbReference type="Gene3D" id="3.90.550.10">
    <property type="entry name" value="Spore Coat Polysaccharide Biosynthesis Protein SpsA, Chain A"/>
    <property type="match status" value="1"/>
</dbReference>
<dbReference type="InterPro" id="IPR002618">
    <property type="entry name" value="UDPGP_fam"/>
</dbReference>
<reference evidence="3 4" key="2">
    <citation type="journal article" date="2010" name="J. Bacteriol.">
        <title>Genome sequence of the polysaccharide-degrading, thermophilic anaerobe Spirochaeta thermophila DSM 6192.</title>
        <authorList>
            <person name="Angelov A."/>
            <person name="Liebl S."/>
            <person name="Ballschmiter M."/>
            <person name="Bomeke M."/>
            <person name="Lehmann R."/>
            <person name="Liesegang H."/>
            <person name="Daniel R."/>
            <person name="Liebl W."/>
        </authorList>
    </citation>
    <scope>NUCLEOTIDE SEQUENCE [LARGE SCALE GENOMIC DNA]</scope>
    <source>
        <strain evidence="4">ATCC 49972 / DSM 6192 / RI 19.B1</strain>
    </source>
</reference>
<keyword evidence="1" id="KW-0808">Transferase</keyword>